<protein>
    <recommendedName>
        <fullName evidence="4">Pilus assembly protein</fullName>
    </recommendedName>
</protein>
<proteinExistence type="predicted"/>
<evidence type="ECO:0000256" key="1">
    <source>
        <dbReference type="SAM" id="SignalP"/>
    </source>
</evidence>
<comment type="caution">
    <text evidence="2">The sequence shown here is derived from an EMBL/GenBank/DDBJ whole genome shotgun (WGS) entry which is preliminary data.</text>
</comment>
<dbReference type="RefSeq" id="WP_301756629.1">
    <property type="nucleotide sequence ID" value="NZ_JAUJSQ010000010.1"/>
</dbReference>
<dbReference type="PROSITE" id="PS51257">
    <property type="entry name" value="PROKAR_LIPOPROTEIN"/>
    <property type="match status" value="1"/>
</dbReference>
<evidence type="ECO:0000313" key="2">
    <source>
        <dbReference type="EMBL" id="MDN7934350.1"/>
    </source>
</evidence>
<dbReference type="Gene3D" id="2.60.40.10">
    <property type="entry name" value="Immunoglobulins"/>
    <property type="match status" value="1"/>
</dbReference>
<feature type="chain" id="PRO_5047453335" description="Pilus assembly protein" evidence="1">
    <location>
        <begin position="23"/>
        <end position="157"/>
    </location>
</feature>
<organism evidence="2 3">
    <name type="scientific">Burkholderia metallica</name>
    <dbReference type="NCBI Taxonomy" id="488729"/>
    <lineage>
        <taxon>Bacteria</taxon>
        <taxon>Pseudomonadati</taxon>
        <taxon>Pseudomonadota</taxon>
        <taxon>Betaproteobacteria</taxon>
        <taxon>Burkholderiales</taxon>
        <taxon>Burkholderiaceae</taxon>
        <taxon>Burkholderia</taxon>
        <taxon>Burkholderia cepacia complex</taxon>
    </lineage>
</organism>
<dbReference type="EMBL" id="JAUJSQ010000010">
    <property type="protein sequence ID" value="MDN7934350.1"/>
    <property type="molecule type" value="Genomic_DNA"/>
</dbReference>
<gene>
    <name evidence="2" type="ORF">QZM52_23945</name>
</gene>
<evidence type="ECO:0000313" key="3">
    <source>
        <dbReference type="Proteomes" id="UP001171606"/>
    </source>
</evidence>
<reference evidence="2" key="1">
    <citation type="submission" date="2023-07" db="EMBL/GenBank/DDBJ databases">
        <title>A collection of bacterial strains from the Burkholderia cepacia Research Laboratory and Repository.</title>
        <authorList>
            <person name="Lipuma J."/>
            <person name="Spilker T."/>
            <person name="Caverly L."/>
        </authorList>
    </citation>
    <scope>NUCLEOTIDE SEQUENCE</scope>
    <source>
        <strain evidence="2">AU42020</strain>
    </source>
</reference>
<name>A0ABT8PGW7_9BURK</name>
<evidence type="ECO:0008006" key="4">
    <source>
        <dbReference type="Google" id="ProtNLM"/>
    </source>
</evidence>
<keyword evidence="3" id="KW-1185">Reference proteome</keyword>
<feature type="signal peptide" evidence="1">
    <location>
        <begin position="1"/>
        <end position="22"/>
    </location>
</feature>
<sequence length="157" mass="16938">MMRVARTAIGVLAALACTSSMAAGVLKLSRMELTLEPEKPAPELYVENAGDTPLYLDIEQHLLTNPGDSPEHRVPVGEVERPTLLVVPGRLALAPGQKYRIGLKELAVPSKTQVWRVTFRPNERIAVDAGQSEGAPAPLFVNVGYGVVIYQRAALAQ</sequence>
<accession>A0ABT8PGW7</accession>
<keyword evidence="1" id="KW-0732">Signal</keyword>
<dbReference type="Proteomes" id="UP001171606">
    <property type="component" value="Unassembled WGS sequence"/>
</dbReference>
<dbReference type="InterPro" id="IPR013783">
    <property type="entry name" value="Ig-like_fold"/>
</dbReference>